<dbReference type="OrthoDB" id="1778336at2"/>
<sequence length="51" mass="5758">MDTFDGVESIGQAFADEIFRVFQNEHPEVSISAQNTNPDVDFMIKRALAQK</sequence>
<dbReference type="KEGG" id="boz:DBV39_09450"/>
<keyword evidence="3" id="KW-1185">Reference proteome</keyword>
<dbReference type="Pfam" id="PF14213">
    <property type="entry name" value="DUF4325"/>
    <property type="match status" value="1"/>
</dbReference>
<feature type="domain" description="DUF4325" evidence="1">
    <location>
        <begin position="4"/>
        <end position="40"/>
    </location>
</feature>
<dbReference type="Proteomes" id="UP000244571">
    <property type="component" value="Chromosome"/>
</dbReference>
<evidence type="ECO:0000259" key="1">
    <source>
        <dbReference type="Pfam" id="PF14213"/>
    </source>
</evidence>
<gene>
    <name evidence="2" type="ORF">DBV39_09450</name>
</gene>
<evidence type="ECO:0000313" key="3">
    <source>
        <dbReference type="Proteomes" id="UP000244571"/>
    </source>
</evidence>
<dbReference type="EMBL" id="CP028901">
    <property type="protein sequence ID" value="AWB35747.1"/>
    <property type="molecule type" value="Genomic_DNA"/>
</dbReference>
<proteinExistence type="predicted"/>
<dbReference type="RefSeq" id="WP_108623203.1">
    <property type="nucleotide sequence ID" value="NZ_CP028901.1"/>
</dbReference>
<dbReference type="InterPro" id="IPR025474">
    <property type="entry name" value="DUF4325"/>
</dbReference>
<dbReference type="AlphaFoldDB" id="A0A2R4XPL5"/>
<name>A0A2R4XPL5_9BURK</name>
<evidence type="ECO:0000313" key="2">
    <source>
        <dbReference type="EMBL" id="AWB35747.1"/>
    </source>
</evidence>
<organism evidence="2 3">
    <name type="scientific">Orrella marina</name>
    <dbReference type="NCBI Taxonomy" id="2163011"/>
    <lineage>
        <taxon>Bacteria</taxon>
        <taxon>Pseudomonadati</taxon>
        <taxon>Pseudomonadota</taxon>
        <taxon>Betaproteobacteria</taxon>
        <taxon>Burkholderiales</taxon>
        <taxon>Alcaligenaceae</taxon>
        <taxon>Orrella</taxon>
    </lineage>
</organism>
<protein>
    <recommendedName>
        <fullName evidence="1">DUF4325 domain-containing protein</fullName>
    </recommendedName>
</protein>
<reference evidence="2 3" key="1">
    <citation type="submission" date="2018-04" db="EMBL/GenBank/DDBJ databases">
        <title>Bordetella sp. HZ20 isolated from seawater.</title>
        <authorList>
            <person name="Sun C."/>
        </authorList>
    </citation>
    <scope>NUCLEOTIDE SEQUENCE [LARGE SCALE GENOMIC DNA]</scope>
    <source>
        <strain evidence="2 3">HZ20</strain>
    </source>
</reference>
<accession>A0A2R4XPL5</accession>